<name>A0ABU6J8R2_9BURK</name>
<dbReference type="Gene3D" id="3.20.20.150">
    <property type="entry name" value="Divalent-metal-dependent TIM barrel enzymes"/>
    <property type="match status" value="1"/>
</dbReference>
<sequence>MPKFAANLTMMFNEVPFLQRFAAAAEAGFTAVEFLFPYEHAAEDIARALKDNGLQNVLFNMPPGDWTGGERGMASLPGRESEFREGIAKAIGYAKILGTPRLHVMAGLLPAGGDRDIARATYIDNLRHACAEAARHGIMILIEPINTRDIPGYFLNTQAEAHAIREEVGADNLKVQMDFYHVQIVEGDIAMKVRRHLPHIGHIQIAGVPERNEPDTGEINYPYLFKLLDEVGYDGWLGCEYRPAGGTVDGLGWFMQFAARPATT</sequence>
<dbReference type="SUPFAM" id="SSF51658">
    <property type="entry name" value="Xylose isomerase-like"/>
    <property type="match status" value="1"/>
</dbReference>
<accession>A0ABU6J8R2</accession>
<reference evidence="4 5" key="1">
    <citation type="submission" date="2023-10" db="EMBL/GenBank/DDBJ databases">
        <title>Noviherbaspirillum sp. CPCC 100848 genome assembly.</title>
        <authorList>
            <person name="Li X.Y."/>
            <person name="Fang X.M."/>
        </authorList>
    </citation>
    <scope>NUCLEOTIDE SEQUENCE [LARGE SCALE GENOMIC DNA]</scope>
    <source>
        <strain evidence="4 5">CPCC 100848</strain>
    </source>
</reference>
<dbReference type="EMBL" id="JAWIIV010000009">
    <property type="protein sequence ID" value="MEC4719996.1"/>
    <property type="molecule type" value="Genomic_DNA"/>
</dbReference>
<organism evidence="4 5">
    <name type="scientific">Noviherbaspirillum album</name>
    <dbReference type="NCBI Taxonomy" id="3080276"/>
    <lineage>
        <taxon>Bacteria</taxon>
        <taxon>Pseudomonadati</taxon>
        <taxon>Pseudomonadota</taxon>
        <taxon>Betaproteobacteria</taxon>
        <taxon>Burkholderiales</taxon>
        <taxon>Oxalobacteraceae</taxon>
        <taxon>Noviherbaspirillum</taxon>
    </lineage>
</organism>
<dbReference type="GO" id="GO:0016853">
    <property type="term" value="F:isomerase activity"/>
    <property type="evidence" value="ECO:0007669"/>
    <property type="project" value="UniProtKB-KW"/>
</dbReference>
<evidence type="ECO:0000256" key="2">
    <source>
        <dbReference type="PIRNR" id="PIRNR006241"/>
    </source>
</evidence>
<dbReference type="PIRSF" id="PIRSF006241">
    <property type="entry name" value="HyI"/>
    <property type="match status" value="1"/>
</dbReference>
<dbReference type="Pfam" id="PF01261">
    <property type="entry name" value="AP_endonuc_2"/>
    <property type="match status" value="1"/>
</dbReference>
<keyword evidence="5" id="KW-1185">Reference proteome</keyword>
<dbReference type="InterPro" id="IPR026040">
    <property type="entry name" value="HyI-like"/>
</dbReference>
<feature type="domain" description="Xylose isomerase-like TIM barrel" evidence="3">
    <location>
        <begin position="21"/>
        <end position="254"/>
    </location>
</feature>
<gene>
    <name evidence="4" type="ORF">RY831_12610</name>
</gene>
<evidence type="ECO:0000259" key="3">
    <source>
        <dbReference type="Pfam" id="PF01261"/>
    </source>
</evidence>
<proteinExistence type="inferred from homology"/>
<evidence type="ECO:0000313" key="4">
    <source>
        <dbReference type="EMBL" id="MEC4719996.1"/>
    </source>
</evidence>
<comment type="caution">
    <text evidence="4">The sequence shown here is derived from an EMBL/GenBank/DDBJ whole genome shotgun (WGS) entry which is preliminary data.</text>
</comment>
<dbReference type="NCBIfam" id="NF043033">
    <property type="entry name" value="OxoTetrIsom"/>
    <property type="match status" value="1"/>
</dbReference>
<keyword evidence="1 2" id="KW-0413">Isomerase</keyword>
<dbReference type="PANTHER" id="PTHR43489">
    <property type="entry name" value="ISOMERASE"/>
    <property type="match status" value="1"/>
</dbReference>
<dbReference type="InterPro" id="IPR013022">
    <property type="entry name" value="Xyl_isomerase-like_TIM-brl"/>
</dbReference>
<dbReference type="InterPro" id="IPR053398">
    <property type="entry name" value="HPT_OtnI_isomerases"/>
</dbReference>
<protein>
    <submittedName>
        <fullName evidence="4">Hydroxypyruvate isomerase family protein</fullName>
    </submittedName>
</protein>
<dbReference type="PANTHER" id="PTHR43489:SF13">
    <property type="entry name" value="HYDROXYPYRUVATE ISOMERASE"/>
    <property type="match status" value="1"/>
</dbReference>
<dbReference type="InterPro" id="IPR050417">
    <property type="entry name" value="Sugar_Epim/Isomerase"/>
</dbReference>
<dbReference type="Proteomes" id="UP001352263">
    <property type="component" value="Unassembled WGS sequence"/>
</dbReference>
<evidence type="ECO:0000313" key="5">
    <source>
        <dbReference type="Proteomes" id="UP001352263"/>
    </source>
</evidence>
<comment type="similarity">
    <text evidence="2">Belongs to the hyi family.</text>
</comment>
<dbReference type="InterPro" id="IPR036237">
    <property type="entry name" value="Xyl_isomerase-like_sf"/>
</dbReference>
<dbReference type="RefSeq" id="WP_326506711.1">
    <property type="nucleotide sequence ID" value="NZ_JAWIIV010000009.1"/>
</dbReference>
<evidence type="ECO:0000256" key="1">
    <source>
        <dbReference type="ARBA" id="ARBA00023235"/>
    </source>
</evidence>